<proteinExistence type="predicted"/>
<evidence type="ECO:0000313" key="1">
    <source>
        <dbReference type="EMBL" id="CAG8670132.1"/>
    </source>
</evidence>
<keyword evidence="2" id="KW-1185">Reference proteome</keyword>
<dbReference type="Proteomes" id="UP000789525">
    <property type="component" value="Unassembled WGS sequence"/>
</dbReference>
<reference evidence="1" key="1">
    <citation type="submission" date="2021-06" db="EMBL/GenBank/DDBJ databases">
        <authorList>
            <person name="Kallberg Y."/>
            <person name="Tangrot J."/>
            <person name="Rosling A."/>
        </authorList>
    </citation>
    <scope>NUCLEOTIDE SEQUENCE</scope>
    <source>
        <strain evidence="1">CL356</strain>
    </source>
</reference>
<gene>
    <name evidence="1" type="ORF">ACOLOM_LOCUS8918</name>
</gene>
<sequence>PRIEKFKREEKAAKEAKRKEKEEAAKNAKEAAKRAAEEERIRKEQVEAEAKQKQLEEKKKKDARKKSIRNERKIDEPPPVDVIDKQLSELDTLFENLSLEDLQNVRKQMNSVSDGQSAKNVLINEVTRLINSGTLASDSIAHFKQADNIESLTQNVIPVKKQDVSDISKEESKEKPWGVEEISLLIKAANKFPGGTANRWEKIGEYVADHTGLPPRTNEELIKKSKEVQRGAGALNEEDVRKLQHSKKHADTRISEHPSMREATINYDDPFHVQNCSHESPKPEETEEKPNSSSKPITNAKSSDDSIKTNEVTLPNGSASTAASNAASSITPTVQSTNVWTAAQQAQLERALQTYPPSWKGDGDRWDKIAAAVEVIIDVDELAEIS</sequence>
<feature type="non-terminal residue" evidence="1">
    <location>
        <position position="1"/>
    </location>
</feature>
<dbReference type="EMBL" id="CAJVPT010024355">
    <property type="protein sequence ID" value="CAG8670132.1"/>
    <property type="molecule type" value="Genomic_DNA"/>
</dbReference>
<organism evidence="1 2">
    <name type="scientific">Acaulospora colombiana</name>
    <dbReference type="NCBI Taxonomy" id="27376"/>
    <lineage>
        <taxon>Eukaryota</taxon>
        <taxon>Fungi</taxon>
        <taxon>Fungi incertae sedis</taxon>
        <taxon>Mucoromycota</taxon>
        <taxon>Glomeromycotina</taxon>
        <taxon>Glomeromycetes</taxon>
        <taxon>Diversisporales</taxon>
        <taxon>Acaulosporaceae</taxon>
        <taxon>Acaulospora</taxon>
    </lineage>
</organism>
<comment type="caution">
    <text evidence="1">The sequence shown here is derived from an EMBL/GenBank/DDBJ whole genome shotgun (WGS) entry which is preliminary data.</text>
</comment>
<evidence type="ECO:0000313" key="2">
    <source>
        <dbReference type="Proteomes" id="UP000789525"/>
    </source>
</evidence>
<name>A0ACA9NQQ4_9GLOM</name>
<protein>
    <submittedName>
        <fullName evidence="1">14150_t:CDS:1</fullName>
    </submittedName>
</protein>
<accession>A0ACA9NQQ4</accession>